<name>A0A0D2LLN9_HYPSF</name>
<organism evidence="2 3">
    <name type="scientific">Hypholoma sublateritium (strain FD-334 SS-4)</name>
    <dbReference type="NCBI Taxonomy" id="945553"/>
    <lineage>
        <taxon>Eukaryota</taxon>
        <taxon>Fungi</taxon>
        <taxon>Dikarya</taxon>
        <taxon>Basidiomycota</taxon>
        <taxon>Agaricomycotina</taxon>
        <taxon>Agaricomycetes</taxon>
        <taxon>Agaricomycetidae</taxon>
        <taxon>Agaricales</taxon>
        <taxon>Agaricineae</taxon>
        <taxon>Strophariaceae</taxon>
        <taxon>Hypholoma</taxon>
    </lineage>
</organism>
<dbReference type="EMBL" id="KN817520">
    <property type="protein sequence ID" value="KJA28897.1"/>
    <property type="molecule type" value="Genomic_DNA"/>
</dbReference>
<protein>
    <submittedName>
        <fullName evidence="2">Uncharacterized protein</fullName>
    </submittedName>
</protein>
<proteinExistence type="predicted"/>
<reference evidence="3" key="1">
    <citation type="submission" date="2014-04" db="EMBL/GenBank/DDBJ databases">
        <title>Evolutionary Origins and Diversification of the Mycorrhizal Mutualists.</title>
        <authorList>
            <consortium name="DOE Joint Genome Institute"/>
            <consortium name="Mycorrhizal Genomics Consortium"/>
            <person name="Kohler A."/>
            <person name="Kuo A."/>
            <person name="Nagy L.G."/>
            <person name="Floudas D."/>
            <person name="Copeland A."/>
            <person name="Barry K.W."/>
            <person name="Cichocki N."/>
            <person name="Veneault-Fourrey C."/>
            <person name="LaButti K."/>
            <person name="Lindquist E.A."/>
            <person name="Lipzen A."/>
            <person name="Lundell T."/>
            <person name="Morin E."/>
            <person name="Murat C."/>
            <person name="Riley R."/>
            <person name="Ohm R."/>
            <person name="Sun H."/>
            <person name="Tunlid A."/>
            <person name="Henrissat B."/>
            <person name="Grigoriev I.V."/>
            <person name="Hibbett D.S."/>
            <person name="Martin F."/>
        </authorList>
    </citation>
    <scope>NUCLEOTIDE SEQUENCE [LARGE SCALE GENOMIC DNA]</scope>
    <source>
        <strain evidence="3">FD-334 SS-4</strain>
    </source>
</reference>
<dbReference type="Proteomes" id="UP000054270">
    <property type="component" value="Unassembled WGS sequence"/>
</dbReference>
<gene>
    <name evidence="2" type="ORF">HYPSUDRAFT_61735</name>
</gene>
<keyword evidence="3" id="KW-1185">Reference proteome</keyword>
<evidence type="ECO:0000313" key="2">
    <source>
        <dbReference type="EMBL" id="KJA28897.1"/>
    </source>
</evidence>
<evidence type="ECO:0000256" key="1">
    <source>
        <dbReference type="SAM" id="SignalP"/>
    </source>
</evidence>
<feature type="signal peptide" evidence="1">
    <location>
        <begin position="1"/>
        <end position="20"/>
    </location>
</feature>
<dbReference type="AlphaFoldDB" id="A0A0D2LLN9"/>
<feature type="chain" id="PRO_5002247137" evidence="1">
    <location>
        <begin position="21"/>
        <end position="58"/>
    </location>
</feature>
<evidence type="ECO:0000313" key="3">
    <source>
        <dbReference type="Proteomes" id="UP000054270"/>
    </source>
</evidence>
<keyword evidence="1" id="KW-0732">Signal</keyword>
<accession>A0A0D2LLN9</accession>
<sequence length="58" mass="6377">MQFKFFATAFVTCMTAFVSAAPVPILIAPALEAREIGADLNTKVPREAEPVCARFQCW</sequence>